<dbReference type="PANTHER" id="PTHR46191">
    <property type="match status" value="1"/>
</dbReference>
<dbReference type="SUPFAM" id="SSF56784">
    <property type="entry name" value="HAD-like"/>
    <property type="match status" value="1"/>
</dbReference>
<dbReference type="InterPro" id="IPR051828">
    <property type="entry name" value="HAD-like_hydrolase_domain"/>
</dbReference>
<organism evidence="1 2">
    <name type="scientific">Bursaphelenchus okinawaensis</name>
    <dbReference type="NCBI Taxonomy" id="465554"/>
    <lineage>
        <taxon>Eukaryota</taxon>
        <taxon>Metazoa</taxon>
        <taxon>Ecdysozoa</taxon>
        <taxon>Nematoda</taxon>
        <taxon>Chromadorea</taxon>
        <taxon>Rhabditida</taxon>
        <taxon>Tylenchina</taxon>
        <taxon>Tylenchomorpha</taxon>
        <taxon>Aphelenchoidea</taxon>
        <taxon>Aphelenchoididae</taxon>
        <taxon>Bursaphelenchus</taxon>
    </lineage>
</organism>
<dbReference type="SFLD" id="SFLDG01129">
    <property type="entry name" value="C1.5:_HAD__Beta-PGM__Phosphata"/>
    <property type="match status" value="1"/>
</dbReference>
<dbReference type="PANTHER" id="PTHR46191:SF2">
    <property type="entry name" value="HALOACID DEHALOGENASE-LIKE HYDROLASE DOMAIN-CONTAINING PROTEIN 3"/>
    <property type="match status" value="1"/>
</dbReference>
<dbReference type="Gene3D" id="1.10.150.720">
    <property type="entry name" value="Haloacid dehalogenase-like hydrolase"/>
    <property type="match status" value="1"/>
</dbReference>
<dbReference type="AlphaFoldDB" id="A0A811L3X5"/>
<dbReference type="Gene3D" id="3.40.50.1000">
    <property type="entry name" value="HAD superfamily/HAD-like"/>
    <property type="match status" value="1"/>
</dbReference>
<dbReference type="InterPro" id="IPR036412">
    <property type="entry name" value="HAD-like_sf"/>
</dbReference>
<keyword evidence="2" id="KW-1185">Reference proteome</keyword>
<dbReference type="OrthoDB" id="444127at2759"/>
<dbReference type="SFLD" id="SFLDS00003">
    <property type="entry name" value="Haloacid_Dehalogenase"/>
    <property type="match status" value="1"/>
</dbReference>
<dbReference type="EMBL" id="CAJFDH010000005">
    <property type="protein sequence ID" value="CAD5223825.1"/>
    <property type="molecule type" value="Genomic_DNA"/>
</dbReference>
<proteinExistence type="predicted"/>
<dbReference type="Pfam" id="PF00702">
    <property type="entry name" value="Hydrolase"/>
    <property type="match status" value="1"/>
</dbReference>
<dbReference type="InterPro" id="IPR011949">
    <property type="entry name" value="HAD-SF_hydro_IA_REG-2-like"/>
</dbReference>
<dbReference type="InterPro" id="IPR006439">
    <property type="entry name" value="HAD-SF_hydro_IA"/>
</dbReference>
<accession>A0A811L3X5</accession>
<dbReference type="EMBL" id="CAJFCW020000005">
    <property type="protein sequence ID" value="CAG9118905.1"/>
    <property type="molecule type" value="Genomic_DNA"/>
</dbReference>
<protein>
    <submittedName>
        <fullName evidence="1">Uncharacterized protein</fullName>
    </submittedName>
</protein>
<evidence type="ECO:0000313" key="2">
    <source>
        <dbReference type="Proteomes" id="UP000614601"/>
    </source>
</evidence>
<reference evidence="1" key="1">
    <citation type="submission" date="2020-09" db="EMBL/GenBank/DDBJ databases">
        <authorList>
            <person name="Kikuchi T."/>
        </authorList>
    </citation>
    <scope>NUCLEOTIDE SEQUENCE</scope>
    <source>
        <strain evidence="1">SH1</strain>
    </source>
</reference>
<gene>
    <name evidence="1" type="ORF">BOKJ2_LOCUS10595</name>
</gene>
<dbReference type="InterPro" id="IPR023214">
    <property type="entry name" value="HAD_sf"/>
</dbReference>
<evidence type="ECO:0000313" key="1">
    <source>
        <dbReference type="EMBL" id="CAD5223825.1"/>
    </source>
</evidence>
<dbReference type="GO" id="GO:0005634">
    <property type="term" value="C:nucleus"/>
    <property type="evidence" value="ECO:0007669"/>
    <property type="project" value="TreeGrafter"/>
</dbReference>
<dbReference type="NCBIfam" id="TIGR01549">
    <property type="entry name" value="HAD-SF-IA-v1"/>
    <property type="match status" value="1"/>
</dbReference>
<dbReference type="Proteomes" id="UP000783686">
    <property type="component" value="Unassembled WGS sequence"/>
</dbReference>
<comment type="caution">
    <text evidence="1">The sequence shown here is derived from an EMBL/GenBank/DDBJ whole genome shotgun (WGS) entry which is preliminary data.</text>
</comment>
<dbReference type="Proteomes" id="UP000614601">
    <property type="component" value="Unassembled WGS sequence"/>
</dbReference>
<dbReference type="NCBIfam" id="TIGR02252">
    <property type="entry name" value="DREG-2"/>
    <property type="match status" value="1"/>
</dbReference>
<sequence length="233" mass="26885">MLKGVRLVSLDVTNTLLGLREAPGSTYSRLAAKYGINCYSELITRRFPAAFKRLELEKPAYDFAGNGSLGWWRQLLDEVCVEQKDHAKFGDFYIELYRHYYVDCTAWTLLDGKIYGYFDQLHELNIGVGVISNFDERLRIILQSFNLMDKIDYLILSGEVGVQKPNKKIFKMLHDMSGIADNSEIVHIGDNMEKDYIAAKNCGFRSILYDPKKKHVDNKEVVRVTNFQEIFEC</sequence>
<dbReference type="InterPro" id="IPR044924">
    <property type="entry name" value="HAD-SF_hydro_IA_REG-2-like_cap"/>
</dbReference>
<name>A0A811L3X5_9BILA</name>